<protein>
    <submittedName>
        <fullName evidence="5">HSP20 family molecular chaperone IbpA</fullName>
    </submittedName>
</protein>
<feature type="region of interest" description="Disordered" evidence="3">
    <location>
        <begin position="124"/>
        <end position="150"/>
    </location>
</feature>
<comment type="caution">
    <text evidence="5">The sequence shown here is derived from an EMBL/GenBank/DDBJ whole genome shotgun (WGS) entry which is preliminary data.</text>
</comment>
<accession>A0A4R6P292</accession>
<dbReference type="Pfam" id="PF00011">
    <property type="entry name" value="HSP20"/>
    <property type="match status" value="1"/>
</dbReference>
<evidence type="ECO:0000256" key="3">
    <source>
        <dbReference type="SAM" id="MobiDB-lite"/>
    </source>
</evidence>
<dbReference type="InterPro" id="IPR002068">
    <property type="entry name" value="A-crystallin/Hsp20_dom"/>
</dbReference>
<dbReference type="RefSeq" id="WP_067488319.1">
    <property type="nucleotide sequence ID" value="NZ_JBHXPO010000001.1"/>
</dbReference>
<dbReference type="SUPFAM" id="SSF49764">
    <property type="entry name" value="HSP20-like chaperones"/>
    <property type="match status" value="1"/>
</dbReference>
<keyword evidence="6" id="KW-1185">Reference proteome</keyword>
<reference evidence="5 6" key="1">
    <citation type="submission" date="2019-03" db="EMBL/GenBank/DDBJ databases">
        <title>Genomic Encyclopedia of Type Strains, Phase IV (KMG-IV): sequencing the most valuable type-strain genomes for metagenomic binning, comparative biology and taxonomic classification.</title>
        <authorList>
            <person name="Goeker M."/>
        </authorList>
    </citation>
    <scope>NUCLEOTIDE SEQUENCE [LARGE SCALE GENOMIC DNA]</scope>
    <source>
        <strain evidence="5 6">DSM 44496</strain>
    </source>
</reference>
<dbReference type="EMBL" id="SNXK01000007">
    <property type="protein sequence ID" value="TDP31808.1"/>
    <property type="molecule type" value="Genomic_DNA"/>
</dbReference>
<evidence type="ECO:0000313" key="6">
    <source>
        <dbReference type="Proteomes" id="UP000295087"/>
    </source>
</evidence>
<dbReference type="PANTHER" id="PTHR11527">
    <property type="entry name" value="HEAT-SHOCK PROTEIN 20 FAMILY MEMBER"/>
    <property type="match status" value="1"/>
</dbReference>
<evidence type="ECO:0000256" key="1">
    <source>
        <dbReference type="PROSITE-ProRule" id="PRU00285"/>
    </source>
</evidence>
<feature type="compositionally biased region" description="Basic and acidic residues" evidence="3">
    <location>
        <begin position="129"/>
        <end position="139"/>
    </location>
</feature>
<sequence length="150" mass="16362">MSLLPAHRPHSLLPEFTDWLSGFPSAQNLRPLFEGRLIKVEDEIADGKYLVRAELPGIDPAEDIDVTVRDGVLTIKAERSERTTTKGRSEFAYGSFTRSVALPPSATEDDTTATYKNGILTVSVPLSGPEKDTEEKHIPVESQDAGPTGK</sequence>
<name>A0A4R6P292_NOCIG</name>
<dbReference type="AlphaFoldDB" id="A0A4R6P292"/>
<dbReference type="PROSITE" id="PS01031">
    <property type="entry name" value="SHSP"/>
    <property type="match status" value="1"/>
</dbReference>
<dbReference type="InterPro" id="IPR008978">
    <property type="entry name" value="HSP20-like_chaperone"/>
</dbReference>
<evidence type="ECO:0000313" key="5">
    <source>
        <dbReference type="EMBL" id="TDP31808.1"/>
    </source>
</evidence>
<dbReference type="Proteomes" id="UP000295087">
    <property type="component" value="Unassembled WGS sequence"/>
</dbReference>
<feature type="domain" description="SHSP" evidence="4">
    <location>
        <begin position="31"/>
        <end position="141"/>
    </location>
</feature>
<dbReference type="CDD" id="cd06464">
    <property type="entry name" value="ACD_sHsps-like"/>
    <property type="match status" value="1"/>
</dbReference>
<dbReference type="InterPro" id="IPR031107">
    <property type="entry name" value="Small_HSP"/>
</dbReference>
<dbReference type="Gene3D" id="2.60.40.790">
    <property type="match status" value="1"/>
</dbReference>
<comment type="similarity">
    <text evidence="1 2">Belongs to the small heat shock protein (HSP20) family.</text>
</comment>
<evidence type="ECO:0000256" key="2">
    <source>
        <dbReference type="RuleBase" id="RU003616"/>
    </source>
</evidence>
<organism evidence="5 6">
    <name type="scientific">Nocardia ignorata</name>
    <dbReference type="NCBI Taxonomy" id="145285"/>
    <lineage>
        <taxon>Bacteria</taxon>
        <taxon>Bacillati</taxon>
        <taxon>Actinomycetota</taxon>
        <taxon>Actinomycetes</taxon>
        <taxon>Mycobacteriales</taxon>
        <taxon>Nocardiaceae</taxon>
        <taxon>Nocardia</taxon>
    </lineage>
</organism>
<evidence type="ECO:0000259" key="4">
    <source>
        <dbReference type="PROSITE" id="PS01031"/>
    </source>
</evidence>
<gene>
    <name evidence="5" type="ORF">DFR75_10733</name>
</gene>
<proteinExistence type="inferred from homology"/>